<reference evidence="2" key="1">
    <citation type="journal article" date="2014" name="Front. Microbiol.">
        <title>High frequency of phylogenetically diverse reductive dehalogenase-homologous genes in deep subseafloor sedimentary metagenomes.</title>
        <authorList>
            <person name="Kawai M."/>
            <person name="Futagami T."/>
            <person name="Toyoda A."/>
            <person name="Takaki Y."/>
            <person name="Nishi S."/>
            <person name="Hori S."/>
            <person name="Arai W."/>
            <person name="Tsubouchi T."/>
            <person name="Morono Y."/>
            <person name="Uchiyama I."/>
            <person name="Ito T."/>
            <person name="Fujiyama A."/>
            <person name="Inagaki F."/>
            <person name="Takami H."/>
        </authorList>
    </citation>
    <scope>NUCLEOTIDE SEQUENCE</scope>
    <source>
        <strain evidence="2">Expedition CK06-06</strain>
    </source>
</reference>
<gene>
    <name evidence="2" type="ORF">S01H4_19814</name>
</gene>
<keyword evidence="1" id="KW-0812">Transmembrane</keyword>
<keyword evidence="1" id="KW-0472">Membrane</keyword>
<evidence type="ECO:0000313" key="2">
    <source>
        <dbReference type="EMBL" id="GAG59159.1"/>
    </source>
</evidence>
<feature type="transmembrane region" description="Helical" evidence="1">
    <location>
        <begin position="37"/>
        <end position="62"/>
    </location>
</feature>
<dbReference type="AlphaFoldDB" id="X0YRV9"/>
<feature type="non-terminal residue" evidence="2">
    <location>
        <position position="1"/>
    </location>
</feature>
<keyword evidence="1" id="KW-1133">Transmembrane helix</keyword>
<protein>
    <submittedName>
        <fullName evidence="2">Uncharacterized protein</fullName>
    </submittedName>
</protein>
<proteinExistence type="predicted"/>
<accession>X0YRV9</accession>
<sequence length="71" mass="8224">GFERWISLTVLITSMISGEMANQLILGTTENKFLISVAWIIVLLFYLSMTILLFKILINLMLKKEFKIEKT</sequence>
<organism evidence="2">
    <name type="scientific">marine sediment metagenome</name>
    <dbReference type="NCBI Taxonomy" id="412755"/>
    <lineage>
        <taxon>unclassified sequences</taxon>
        <taxon>metagenomes</taxon>
        <taxon>ecological metagenomes</taxon>
    </lineage>
</organism>
<evidence type="ECO:0000256" key="1">
    <source>
        <dbReference type="SAM" id="Phobius"/>
    </source>
</evidence>
<name>X0YRV9_9ZZZZ</name>
<comment type="caution">
    <text evidence="2">The sequence shown here is derived from an EMBL/GenBank/DDBJ whole genome shotgun (WGS) entry which is preliminary data.</text>
</comment>
<dbReference type="EMBL" id="BART01008863">
    <property type="protein sequence ID" value="GAG59159.1"/>
    <property type="molecule type" value="Genomic_DNA"/>
</dbReference>